<keyword evidence="1" id="KW-0812">Transmembrane</keyword>
<dbReference type="PROSITE" id="PS51257">
    <property type="entry name" value="PROKAR_LIPOPROTEIN"/>
    <property type="match status" value="1"/>
</dbReference>
<feature type="transmembrane region" description="Helical" evidence="1">
    <location>
        <begin position="102"/>
        <end position="118"/>
    </location>
</feature>
<keyword evidence="1" id="KW-0472">Membrane</keyword>
<sequence length="141" mass="16266">MDAWKAAMLDIYFHYKFYHFFSLCFALGCGLASYRPYYSLVMPSVLSVFSGLAFEFVGISFGLPAHTKQCKGQPYHRRDAYWGFGVAFFVAVLNLHSPNVYTMSYGFGIMAFAVRGAVRKYKALWKIRRSLYYERSKASQH</sequence>
<dbReference type="OrthoDB" id="8876280at2759"/>
<feature type="transmembrane region" description="Helical" evidence="1">
    <location>
        <begin position="40"/>
        <end position="59"/>
    </location>
</feature>
<evidence type="ECO:0000313" key="2">
    <source>
        <dbReference type="EMBL" id="KAG7477834.1"/>
    </source>
</evidence>
<organism evidence="2 3">
    <name type="scientific">Megalops atlanticus</name>
    <name type="common">Tarpon</name>
    <name type="synonym">Clupea gigantea</name>
    <dbReference type="NCBI Taxonomy" id="7932"/>
    <lineage>
        <taxon>Eukaryota</taxon>
        <taxon>Metazoa</taxon>
        <taxon>Chordata</taxon>
        <taxon>Craniata</taxon>
        <taxon>Vertebrata</taxon>
        <taxon>Euteleostomi</taxon>
        <taxon>Actinopterygii</taxon>
        <taxon>Neopterygii</taxon>
        <taxon>Teleostei</taxon>
        <taxon>Elopiformes</taxon>
        <taxon>Megalopidae</taxon>
        <taxon>Megalops</taxon>
    </lineage>
</organism>
<name>A0A9D3T951_MEGAT</name>
<protein>
    <submittedName>
        <fullName evidence="2">Uncharacterized protein</fullName>
    </submittedName>
</protein>
<keyword evidence="3" id="KW-1185">Reference proteome</keyword>
<dbReference type="Proteomes" id="UP001046870">
    <property type="component" value="Chromosome 5"/>
</dbReference>
<keyword evidence="1" id="KW-1133">Transmembrane helix</keyword>
<proteinExistence type="predicted"/>
<dbReference type="EMBL" id="JAFDVH010000005">
    <property type="protein sequence ID" value="KAG7477834.1"/>
    <property type="molecule type" value="Genomic_DNA"/>
</dbReference>
<feature type="transmembrane region" description="Helical" evidence="1">
    <location>
        <begin position="80"/>
        <end position="96"/>
    </location>
</feature>
<evidence type="ECO:0000313" key="3">
    <source>
        <dbReference type="Proteomes" id="UP001046870"/>
    </source>
</evidence>
<evidence type="ECO:0000256" key="1">
    <source>
        <dbReference type="SAM" id="Phobius"/>
    </source>
</evidence>
<feature type="transmembrane region" description="Helical" evidence="1">
    <location>
        <begin position="12"/>
        <end position="34"/>
    </location>
</feature>
<accession>A0A9D3T951</accession>
<dbReference type="AlphaFoldDB" id="A0A9D3T951"/>
<reference evidence="2" key="1">
    <citation type="submission" date="2021-01" db="EMBL/GenBank/DDBJ databases">
        <authorList>
            <person name="Zahm M."/>
            <person name="Roques C."/>
            <person name="Cabau C."/>
            <person name="Klopp C."/>
            <person name="Donnadieu C."/>
            <person name="Jouanno E."/>
            <person name="Lampietro C."/>
            <person name="Louis A."/>
            <person name="Herpin A."/>
            <person name="Echchiki A."/>
            <person name="Berthelot C."/>
            <person name="Parey E."/>
            <person name="Roest-Crollius H."/>
            <person name="Braasch I."/>
            <person name="Postlethwait J."/>
            <person name="Bobe J."/>
            <person name="Montfort J."/>
            <person name="Bouchez O."/>
            <person name="Begum T."/>
            <person name="Mejri S."/>
            <person name="Adams A."/>
            <person name="Chen W.-J."/>
            <person name="Guiguen Y."/>
        </authorList>
    </citation>
    <scope>NUCLEOTIDE SEQUENCE</scope>
    <source>
        <strain evidence="2">YG-15Mar2019-1</strain>
        <tissue evidence="2">Brain</tissue>
    </source>
</reference>
<comment type="caution">
    <text evidence="2">The sequence shown here is derived from an EMBL/GenBank/DDBJ whole genome shotgun (WGS) entry which is preliminary data.</text>
</comment>
<gene>
    <name evidence="2" type="ORF">MATL_G00073930</name>
</gene>